<dbReference type="GO" id="GO:0004888">
    <property type="term" value="F:transmembrane signaling receptor activity"/>
    <property type="evidence" value="ECO:0007669"/>
    <property type="project" value="InterPro"/>
</dbReference>
<reference evidence="7" key="1">
    <citation type="submission" date="2007-07" db="EMBL/GenBank/DDBJ databases">
        <title>PCAP assembly of the Caenorhabditis remanei genome.</title>
        <authorList>
            <consortium name="The Caenorhabditis remanei Sequencing Consortium"/>
            <person name="Wilson R.K."/>
        </authorList>
    </citation>
    <scope>NUCLEOTIDE SEQUENCE [LARGE SCALE GENOMIC DNA]</scope>
    <source>
        <strain evidence="7">PB4641</strain>
    </source>
</reference>
<evidence type="ECO:0000256" key="1">
    <source>
        <dbReference type="ARBA" id="ARBA00004141"/>
    </source>
</evidence>
<sequence length="614" mass="70880">MSDSAPSLFILSDQASVCFANSSKIMEQTDRIIIGSTILTFSLISIFLNVTVIVALLHSWSSFRTQPFTQFVLSMILAGTIYTSVNFFVSIPCSFNYCQYLQDDNLLIILSLPNTLSFIVYLLANFGFSIYRSCIVFDIFRNHLKAVQIITLYIPWILCIYTVVNTTFHGCIKRFNRWSIRYTYSCSSCNVWFGISFIDVNFYAGQVLPILMCIMYGLMILNIYWKKTHNDGRSKTFTAFDVKLAVQYLLVCSAQYLASFIFYTAPKVGNDSVLAVIAMNIIDREEVSFSMMKHVGSVDLPLYLLQCFILVFTLLFNLRIIFVIRKLYQKNRRLNSFYSLFLLESLLNSLSIFFLLILNISTEYLSFLSLILDRMFPGPSYLLNVFWISEYIQLSKFISHAFMYINRTICVIYPLKFSFWSAKRLRLCIMFTLLAPFAVFWSVLFSETYLVKGFSGFTHKSKNYSEWLSLSKMFAYFIIIITQCICSFFIIIGIFTRKKTVKRSDKNLCWATVISTINAVGYLTLNVILIVFGNENGSSDLWKQINNMAYVILLFVDPFVKLRLNSVFRKKVLCQEDNVEQGPLKANSSIQINVVEGTAEELRDKMFHKRPVTT</sequence>
<dbReference type="Pfam" id="PF02118">
    <property type="entry name" value="Srg"/>
    <property type="match status" value="1"/>
</dbReference>
<feature type="transmembrane region" description="Helical" evidence="6">
    <location>
        <begin position="146"/>
        <end position="168"/>
    </location>
</feature>
<feature type="transmembrane region" description="Helical" evidence="6">
    <location>
        <begin position="508"/>
        <end position="532"/>
    </location>
</feature>
<protein>
    <recommendedName>
        <fullName evidence="6">Serpentine receptor class gamma</fullName>
    </recommendedName>
</protein>
<dbReference type="EMBL" id="DS268415">
    <property type="protein sequence ID" value="EFP11275.1"/>
    <property type="molecule type" value="Genomic_DNA"/>
</dbReference>
<comment type="subcellular location">
    <subcellularLocation>
        <location evidence="1">Membrane</location>
        <topology evidence="1">Multi-pass membrane protein</topology>
    </subcellularLocation>
</comment>
<accession>E3LTG6</accession>
<evidence type="ECO:0000313" key="7">
    <source>
        <dbReference type="EMBL" id="EFP11275.1"/>
    </source>
</evidence>
<dbReference type="PANTHER" id="PTHR31627">
    <property type="entry name" value="SERPENTINE RECEPTOR CLASS GAMMA-RELATED"/>
    <property type="match status" value="1"/>
</dbReference>
<comment type="caution">
    <text evidence="6">Lacks conserved residue(s) required for the propagation of feature annotation.</text>
</comment>
<keyword evidence="8" id="KW-1185">Reference proteome</keyword>
<dbReference type="eggNOG" id="ENOG502TGZU">
    <property type="taxonomic scope" value="Eukaryota"/>
</dbReference>
<gene>
    <name evidence="7" type="ORF">CRE_31161</name>
</gene>
<dbReference type="HOGENOM" id="CLU_444996_0_0_1"/>
<dbReference type="InterPro" id="IPR000609">
    <property type="entry name" value="7TM_GPCR_serpentine_rcpt_Srg"/>
</dbReference>
<dbReference type="CTD" id="9824583"/>
<dbReference type="PRINTS" id="PR00698">
    <property type="entry name" value="TMPROTEINSRG"/>
</dbReference>
<name>E3LTG6_CAERE</name>
<organism evidence="8">
    <name type="scientific">Caenorhabditis remanei</name>
    <name type="common">Caenorhabditis vulgaris</name>
    <dbReference type="NCBI Taxonomy" id="31234"/>
    <lineage>
        <taxon>Eukaryota</taxon>
        <taxon>Metazoa</taxon>
        <taxon>Ecdysozoa</taxon>
        <taxon>Nematoda</taxon>
        <taxon>Chromadorea</taxon>
        <taxon>Rhabditida</taxon>
        <taxon>Rhabditina</taxon>
        <taxon>Rhabditomorpha</taxon>
        <taxon>Rhabditoidea</taxon>
        <taxon>Rhabditidae</taxon>
        <taxon>Peloderinae</taxon>
        <taxon>Caenorhabditis</taxon>
    </lineage>
</organism>
<keyword evidence="3 6" id="KW-0812">Transmembrane</keyword>
<dbReference type="Gene3D" id="1.20.1070.10">
    <property type="entry name" value="Rhodopsin 7-helix transmembrane proteins"/>
    <property type="match status" value="1"/>
</dbReference>
<proteinExistence type="inferred from homology"/>
<dbReference type="AlphaFoldDB" id="E3LTG6"/>
<evidence type="ECO:0000313" key="8">
    <source>
        <dbReference type="Proteomes" id="UP000008281"/>
    </source>
</evidence>
<dbReference type="SUPFAM" id="SSF81321">
    <property type="entry name" value="Family A G protein-coupled receptor-like"/>
    <property type="match status" value="1"/>
</dbReference>
<feature type="transmembrane region" description="Helical" evidence="6">
    <location>
        <begin position="425"/>
        <end position="444"/>
    </location>
</feature>
<dbReference type="GO" id="GO:0007606">
    <property type="term" value="P:sensory perception of chemical stimulus"/>
    <property type="evidence" value="ECO:0007669"/>
    <property type="project" value="UniProtKB-UniRule"/>
</dbReference>
<feature type="transmembrane region" description="Helical" evidence="6">
    <location>
        <begin position="71"/>
        <end position="93"/>
    </location>
</feature>
<feature type="transmembrane region" description="Helical" evidence="6">
    <location>
        <begin position="336"/>
        <end position="361"/>
    </location>
</feature>
<evidence type="ECO:0000256" key="3">
    <source>
        <dbReference type="ARBA" id="ARBA00022692"/>
    </source>
</evidence>
<dbReference type="OrthoDB" id="5824413at2759"/>
<dbReference type="InParanoid" id="E3LTG6"/>
<keyword evidence="4 6" id="KW-1133">Transmembrane helix</keyword>
<feature type="transmembrane region" description="Helical" evidence="6">
    <location>
        <begin position="300"/>
        <end position="324"/>
    </location>
</feature>
<feature type="transmembrane region" description="Helical" evidence="6">
    <location>
        <begin position="105"/>
        <end position="126"/>
    </location>
</feature>
<dbReference type="RefSeq" id="XP_003112754.2">
    <property type="nucleotide sequence ID" value="XM_003112706.2"/>
</dbReference>
<feature type="transmembrane region" description="Helical" evidence="6">
    <location>
        <begin position="544"/>
        <end position="562"/>
    </location>
</feature>
<dbReference type="PANTHER" id="PTHR31627:SF2">
    <property type="entry name" value="SERPENTINE RECEPTOR CLASS GAMMA-30"/>
    <property type="match status" value="1"/>
</dbReference>
<comment type="similarity">
    <text evidence="2 6">Belongs to the nematode receptor-like protein srg family.</text>
</comment>
<evidence type="ECO:0000256" key="2">
    <source>
        <dbReference type="ARBA" id="ARBA00005692"/>
    </source>
</evidence>
<feature type="transmembrane region" description="Helical" evidence="6">
    <location>
        <begin position="473"/>
        <end position="496"/>
    </location>
</feature>
<dbReference type="GeneID" id="9824583"/>
<evidence type="ECO:0000256" key="6">
    <source>
        <dbReference type="RuleBase" id="RU280813"/>
    </source>
</evidence>
<feature type="transmembrane region" description="Helical" evidence="6">
    <location>
        <begin position="32"/>
        <end position="59"/>
    </location>
</feature>
<dbReference type="GO" id="GO:0016020">
    <property type="term" value="C:membrane"/>
    <property type="evidence" value="ECO:0007669"/>
    <property type="project" value="UniProtKB-SubCell"/>
</dbReference>
<evidence type="ECO:0000256" key="4">
    <source>
        <dbReference type="ARBA" id="ARBA00022989"/>
    </source>
</evidence>
<feature type="transmembrane region" description="Helical" evidence="6">
    <location>
        <begin position="246"/>
        <end position="265"/>
    </location>
</feature>
<dbReference type="KEGG" id="crq:GCK72_017983"/>
<evidence type="ECO:0000256" key="5">
    <source>
        <dbReference type="ARBA" id="ARBA00023136"/>
    </source>
</evidence>
<feature type="transmembrane region" description="Helical" evidence="6">
    <location>
        <begin position="204"/>
        <end position="225"/>
    </location>
</feature>
<keyword evidence="5 6" id="KW-0472">Membrane</keyword>
<dbReference type="InterPro" id="IPR051119">
    <property type="entry name" value="Nematode_SR-like"/>
</dbReference>
<dbReference type="Proteomes" id="UP000008281">
    <property type="component" value="Unassembled WGS sequence"/>
</dbReference>